<dbReference type="GO" id="GO:0043683">
    <property type="term" value="P:type IV pilus assembly"/>
    <property type="evidence" value="ECO:0007669"/>
    <property type="project" value="InterPro"/>
</dbReference>
<dbReference type="OrthoDB" id="9802133at2"/>
<dbReference type="InterPro" id="IPR007445">
    <property type="entry name" value="PilO"/>
</dbReference>
<dbReference type="InterPro" id="IPR014717">
    <property type="entry name" value="Transl_elong_EF1B/ribsomal_bS6"/>
</dbReference>
<proteinExistence type="predicted"/>
<dbReference type="EMBL" id="RAQO01000002">
    <property type="protein sequence ID" value="RKF21346.1"/>
    <property type="molecule type" value="Genomic_DNA"/>
</dbReference>
<dbReference type="Gene3D" id="1.10.287.540">
    <property type="entry name" value="Helix hairpin bin"/>
    <property type="match status" value="1"/>
</dbReference>
<evidence type="ECO:0000313" key="3">
    <source>
        <dbReference type="Proteomes" id="UP000286482"/>
    </source>
</evidence>
<dbReference type="Proteomes" id="UP000286482">
    <property type="component" value="Unassembled WGS sequence"/>
</dbReference>
<comment type="caution">
    <text evidence="2">The sequence shown here is derived from an EMBL/GenBank/DDBJ whole genome shotgun (WGS) entry which is preliminary data.</text>
</comment>
<evidence type="ECO:0000256" key="1">
    <source>
        <dbReference type="SAM" id="Phobius"/>
    </source>
</evidence>
<dbReference type="PANTHER" id="PTHR39555">
    <property type="entry name" value="FIMBRIAL ASSEMBLY PROTEIN PILO-LIKE PROTEIN-RELATED"/>
    <property type="match status" value="1"/>
</dbReference>
<organism evidence="2 3">
    <name type="scientific">Alginatibacterium sediminis</name>
    <dbReference type="NCBI Taxonomy" id="2164068"/>
    <lineage>
        <taxon>Bacteria</taxon>
        <taxon>Pseudomonadati</taxon>
        <taxon>Pseudomonadota</taxon>
        <taxon>Gammaproteobacteria</taxon>
        <taxon>Alteromonadales</taxon>
        <taxon>Alteromonadaceae</taxon>
        <taxon>Alginatibacterium</taxon>
    </lineage>
</organism>
<dbReference type="PANTHER" id="PTHR39555:SF1">
    <property type="entry name" value="TYPE IV PILUS INNER MEMBRANE COMPONENT PILO"/>
    <property type="match status" value="1"/>
</dbReference>
<accession>A0A420EL64</accession>
<dbReference type="Gene3D" id="3.30.70.60">
    <property type="match status" value="1"/>
</dbReference>
<dbReference type="RefSeq" id="WP_120353150.1">
    <property type="nucleotide sequence ID" value="NZ_RAQO01000002.1"/>
</dbReference>
<keyword evidence="1" id="KW-0472">Membrane</keyword>
<protein>
    <submittedName>
        <fullName evidence="2">Pilus assembly protein PilP</fullName>
    </submittedName>
</protein>
<keyword evidence="1" id="KW-1133">Transmembrane helix</keyword>
<feature type="transmembrane region" description="Helical" evidence="1">
    <location>
        <begin position="20"/>
        <end position="41"/>
    </location>
</feature>
<evidence type="ECO:0000313" key="2">
    <source>
        <dbReference type="EMBL" id="RKF21346.1"/>
    </source>
</evidence>
<keyword evidence="1" id="KW-0812">Transmembrane</keyword>
<dbReference type="AlphaFoldDB" id="A0A420EL64"/>
<keyword evidence="3" id="KW-1185">Reference proteome</keyword>
<dbReference type="Pfam" id="PF04350">
    <property type="entry name" value="PilO"/>
    <property type="match status" value="1"/>
</dbReference>
<dbReference type="GO" id="GO:0043107">
    <property type="term" value="P:type IV pilus-dependent motility"/>
    <property type="evidence" value="ECO:0007669"/>
    <property type="project" value="InterPro"/>
</dbReference>
<dbReference type="PIRSF" id="PIRSF016482">
    <property type="entry name" value="PilO"/>
    <property type="match status" value="1"/>
</dbReference>
<gene>
    <name evidence="2" type="ORF">DBZ36_01445</name>
</gene>
<sequence>MNLQELNELDFEDIAGWPPLAKVVFGFVVCGLIVAGMYYFVLKDEQLELDKLHKQEVELRAQFEGKAGLAGNLEAYQLQVDEMDKAFSTLLGQLPSQHEIAGLLDELSFIGVKNGLVFRRINWEREVNKDFSTELPISLLVEGSYDELGKFVSDIAALPRIVILGKVKLSRKNGDESVLVMSVTAHTYRYNGE</sequence>
<name>A0A420EL64_9ALTE</name>
<reference evidence="2 3" key="1">
    <citation type="submission" date="2018-09" db="EMBL/GenBank/DDBJ databases">
        <authorList>
            <person name="Wang Z."/>
        </authorList>
    </citation>
    <scope>NUCLEOTIDE SEQUENCE [LARGE SCALE GENOMIC DNA]</scope>
    <source>
        <strain evidence="2 3">ALS 81</strain>
    </source>
</reference>